<organism evidence="5 6">
    <name type="scientific">Chondromyces apiculatus DSM 436</name>
    <dbReference type="NCBI Taxonomy" id="1192034"/>
    <lineage>
        <taxon>Bacteria</taxon>
        <taxon>Pseudomonadati</taxon>
        <taxon>Myxococcota</taxon>
        <taxon>Polyangia</taxon>
        <taxon>Polyangiales</taxon>
        <taxon>Polyangiaceae</taxon>
        <taxon>Chondromyces</taxon>
    </lineage>
</organism>
<dbReference type="OrthoDB" id="9811314at2"/>
<evidence type="ECO:0008006" key="7">
    <source>
        <dbReference type="Google" id="ProtNLM"/>
    </source>
</evidence>
<proteinExistence type="predicted"/>
<feature type="signal peptide" evidence="2">
    <location>
        <begin position="1"/>
        <end position="21"/>
    </location>
</feature>
<dbReference type="RefSeq" id="WP_044246716.1">
    <property type="nucleotide sequence ID" value="NZ_ASRX01000051.1"/>
</dbReference>
<keyword evidence="2" id="KW-0732">Signal</keyword>
<protein>
    <recommendedName>
        <fullName evidence="7">Insulinase family protein</fullName>
    </recommendedName>
</protein>
<dbReference type="Gene3D" id="3.30.830.10">
    <property type="entry name" value="Metalloenzyme, LuxS/M16 peptidase-like"/>
    <property type="match status" value="2"/>
</dbReference>
<evidence type="ECO:0000313" key="5">
    <source>
        <dbReference type="EMBL" id="EYF03125.1"/>
    </source>
</evidence>
<feature type="domain" description="Peptidase M16 C-terminal" evidence="4">
    <location>
        <begin position="240"/>
        <end position="419"/>
    </location>
</feature>
<dbReference type="Proteomes" id="UP000019678">
    <property type="component" value="Unassembled WGS sequence"/>
</dbReference>
<dbReference type="InterPro" id="IPR011249">
    <property type="entry name" value="Metalloenz_LuxS/M16"/>
</dbReference>
<dbReference type="InterPro" id="IPR011765">
    <property type="entry name" value="Pept_M16_N"/>
</dbReference>
<feature type="chain" id="PRO_5001496278" description="Insulinase family protein" evidence="2">
    <location>
        <begin position="22"/>
        <end position="517"/>
    </location>
</feature>
<evidence type="ECO:0000313" key="6">
    <source>
        <dbReference type="Proteomes" id="UP000019678"/>
    </source>
</evidence>
<dbReference type="eggNOG" id="COG0612">
    <property type="taxonomic scope" value="Bacteria"/>
</dbReference>
<dbReference type="Pfam" id="PF05193">
    <property type="entry name" value="Peptidase_M16_C"/>
    <property type="match status" value="1"/>
</dbReference>
<evidence type="ECO:0000256" key="1">
    <source>
        <dbReference type="SAM" id="MobiDB-lite"/>
    </source>
</evidence>
<dbReference type="InterPro" id="IPR050361">
    <property type="entry name" value="MPP/UQCRC_Complex"/>
</dbReference>
<dbReference type="PANTHER" id="PTHR11851">
    <property type="entry name" value="METALLOPROTEASE"/>
    <property type="match status" value="1"/>
</dbReference>
<dbReference type="SUPFAM" id="SSF63411">
    <property type="entry name" value="LuxS/MPP-like metallohydrolase"/>
    <property type="match status" value="2"/>
</dbReference>
<dbReference type="PANTHER" id="PTHR11851:SF224">
    <property type="entry name" value="PROCESSING PROTEASE"/>
    <property type="match status" value="1"/>
</dbReference>
<gene>
    <name evidence="5" type="ORF">CAP_6239</name>
</gene>
<comment type="caution">
    <text evidence="5">The sequence shown here is derived from an EMBL/GenBank/DDBJ whole genome shotgun (WGS) entry which is preliminary data.</text>
</comment>
<sequence>MIRHTVLRAALCAGLLGGAAACGGTPSTTPPPATPDAGKTPTSDRGKAAGSAEKPDALGPRPELPSAKVFTPPAPVVFESRSGIKVWLLERHTLPLVSVSLSIPYGSASDPAGAAGLAYITADMMDEGAGKRDAVDLSSAVNDLGATLSLGARVDGSIAALTVLKKNFDPAFSIFADVVARPRFDPKEWKRVSDLWQNGLRKRGDDPAQVARVVSGAALYGPGTPYGHPSDGLIADAQKIKLPDLKAFYQATWRPDRATLVVVGDITKDEVLKALDRDLAGWKAPKKAAPPEVVPTASTSWKPPRLLLVDRSEAPQSMIMVMRSGVPASDPRAPLLDLINTALGGSFTSRLNQNLREEKGWTYGAGSAFTETRGQGAFLARAAVVAEATGPALKEMIGELTKMADAGLTPEEFSKVRAQDRADLVENYETTGRTAQRLATLALLGLPPAHDATATEARQKSTLAQLAELASAVDPRAATVVVVGPRAQIEPQLKALQLGEPVVWDVEGQPSGAKTTP</sequence>
<evidence type="ECO:0000256" key="2">
    <source>
        <dbReference type="SAM" id="SignalP"/>
    </source>
</evidence>
<evidence type="ECO:0000259" key="3">
    <source>
        <dbReference type="Pfam" id="PF00675"/>
    </source>
</evidence>
<reference evidence="5 6" key="1">
    <citation type="submission" date="2013-05" db="EMBL/GenBank/DDBJ databases">
        <title>Genome assembly of Chondromyces apiculatus DSM 436.</title>
        <authorList>
            <person name="Sharma G."/>
            <person name="Khatri I."/>
            <person name="Kaur C."/>
            <person name="Mayilraj S."/>
            <person name="Subramanian S."/>
        </authorList>
    </citation>
    <scope>NUCLEOTIDE SEQUENCE [LARGE SCALE GENOMIC DNA]</scope>
    <source>
        <strain evidence="5 6">DSM 436</strain>
    </source>
</reference>
<dbReference type="GO" id="GO:0046872">
    <property type="term" value="F:metal ion binding"/>
    <property type="evidence" value="ECO:0007669"/>
    <property type="project" value="InterPro"/>
</dbReference>
<feature type="domain" description="Peptidase M16 N-terminal" evidence="3">
    <location>
        <begin position="89"/>
        <end position="191"/>
    </location>
</feature>
<evidence type="ECO:0000259" key="4">
    <source>
        <dbReference type="Pfam" id="PF05193"/>
    </source>
</evidence>
<keyword evidence="6" id="KW-1185">Reference proteome</keyword>
<dbReference type="InterPro" id="IPR007863">
    <property type="entry name" value="Peptidase_M16_C"/>
</dbReference>
<dbReference type="AlphaFoldDB" id="A0A017T2R8"/>
<dbReference type="PROSITE" id="PS51257">
    <property type="entry name" value="PROKAR_LIPOPROTEIN"/>
    <property type="match status" value="1"/>
</dbReference>
<feature type="region of interest" description="Disordered" evidence="1">
    <location>
        <begin position="26"/>
        <end position="70"/>
    </location>
</feature>
<dbReference type="EMBL" id="ASRX01000051">
    <property type="protein sequence ID" value="EYF03125.1"/>
    <property type="molecule type" value="Genomic_DNA"/>
</dbReference>
<name>A0A017T2R8_9BACT</name>
<accession>A0A017T2R8</accession>
<dbReference type="Pfam" id="PF00675">
    <property type="entry name" value="Peptidase_M16"/>
    <property type="match status" value="1"/>
</dbReference>
<dbReference type="STRING" id="1192034.CAP_6239"/>